<dbReference type="Proteomes" id="UP001301958">
    <property type="component" value="Unassembled WGS sequence"/>
</dbReference>
<gene>
    <name evidence="1" type="ORF">QBC38DRAFT_518820</name>
</gene>
<evidence type="ECO:0000313" key="1">
    <source>
        <dbReference type="EMBL" id="KAK4222596.1"/>
    </source>
</evidence>
<dbReference type="PANTHER" id="PTHR10622:SF10">
    <property type="entry name" value="HET DOMAIN-CONTAINING PROTEIN"/>
    <property type="match status" value="1"/>
</dbReference>
<keyword evidence="2" id="KW-1185">Reference proteome</keyword>
<accession>A0AAN6YPJ9</accession>
<dbReference type="AlphaFoldDB" id="A0AAN6YPJ9"/>
<comment type="caution">
    <text evidence="1">The sequence shown here is derived from an EMBL/GenBank/DDBJ whole genome shotgun (WGS) entry which is preliminary data.</text>
</comment>
<reference evidence="1" key="1">
    <citation type="journal article" date="2023" name="Mol. Phylogenet. Evol.">
        <title>Genome-scale phylogeny and comparative genomics of the fungal order Sordariales.</title>
        <authorList>
            <person name="Hensen N."/>
            <person name="Bonometti L."/>
            <person name="Westerberg I."/>
            <person name="Brannstrom I.O."/>
            <person name="Guillou S."/>
            <person name="Cros-Aarteil S."/>
            <person name="Calhoun S."/>
            <person name="Haridas S."/>
            <person name="Kuo A."/>
            <person name="Mondo S."/>
            <person name="Pangilinan J."/>
            <person name="Riley R."/>
            <person name="LaButti K."/>
            <person name="Andreopoulos B."/>
            <person name="Lipzen A."/>
            <person name="Chen C."/>
            <person name="Yan M."/>
            <person name="Daum C."/>
            <person name="Ng V."/>
            <person name="Clum A."/>
            <person name="Steindorff A."/>
            <person name="Ohm R.A."/>
            <person name="Martin F."/>
            <person name="Silar P."/>
            <person name="Natvig D.O."/>
            <person name="Lalanne C."/>
            <person name="Gautier V."/>
            <person name="Ament-Velasquez S.L."/>
            <person name="Kruys A."/>
            <person name="Hutchinson M.I."/>
            <person name="Powell A.J."/>
            <person name="Barry K."/>
            <person name="Miller A.N."/>
            <person name="Grigoriev I.V."/>
            <person name="Debuchy R."/>
            <person name="Gladieux P."/>
            <person name="Hiltunen Thoren M."/>
            <person name="Johannesson H."/>
        </authorList>
    </citation>
    <scope>NUCLEOTIDE SEQUENCE</scope>
    <source>
        <strain evidence="1">CBS 990.96</strain>
    </source>
</reference>
<dbReference type="PANTHER" id="PTHR10622">
    <property type="entry name" value="HET DOMAIN-CONTAINING PROTEIN"/>
    <property type="match status" value="1"/>
</dbReference>
<proteinExistence type="predicted"/>
<dbReference type="EMBL" id="MU865463">
    <property type="protein sequence ID" value="KAK4222596.1"/>
    <property type="molecule type" value="Genomic_DNA"/>
</dbReference>
<sequence length="528" mass="59029">MRLINVETEKLVSFSLDDAPPYAILSHTWSQNDADELTVRDILEGTAKNKTFGYTKLGGFELGEAINSMFKWYQHAAVCYVYLSDVKSEDQLPASRWFTRGWTLQELIAPSNVKFYASNWHFLEAITGIPEEFLHGDGHFLQASVAQRMSWASGRSTKREKEMAYCLLGIFDVSVPILYGDSHAFAKVQEAIMAKNRDDSIFAWGLEPTSQASHTLPATSNSAGAFAMEPADFGKCGNRLARFSKYAIQQVLYRECLRLHQSLPHTLEDGSTFGLLSCEPEDDSDKVVGIPLIPDPSGSFFYRPQDASARLFSKSAAARNTSIRPIYLQLLHDQPPTIGSIDRRNWFRIRTAGTGLKILEAFPPERLENGMVKTSKDNDGTTERTWLRLVQQKNRDSALDFVLVLDFQILPDSTPSAHCHVMVSDSKTSLQSIATSRFASLQTSFGQCQASNEKLHISSSVTTVNSETRSGQPTFVVSLTCTETPFSNTLNATRGMHVIELLPRLITVMKQELRLSHEKKDFAEREAT</sequence>
<organism evidence="1 2">
    <name type="scientific">Podospora fimiseda</name>
    <dbReference type="NCBI Taxonomy" id="252190"/>
    <lineage>
        <taxon>Eukaryota</taxon>
        <taxon>Fungi</taxon>
        <taxon>Dikarya</taxon>
        <taxon>Ascomycota</taxon>
        <taxon>Pezizomycotina</taxon>
        <taxon>Sordariomycetes</taxon>
        <taxon>Sordariomycetidae</taxon>
        <taxon>Sordariales</taxon>
        <taxon>Podosporaceae</taxon>
        <taxon>Podospora</taxon>
    </lineage>
</organism>
<name>A0AAN6YPJ9_9PEZI</name>
<evidence type="ECO:0008006" key="3">
    <source>
        <dbReference type="Google" id="ProtNLM"/>
    </source>
</evidence>
<evidence type="ECO:0000313" key="2">
    <source>
        <dbReference type="Proteomes" id="UP001301958"/>
    </source>
</evidence>
<protein>
    <recommendedName>
        <fullName evidence="3">HET domain-containing protein</fullName>
    </recommendedName>
</protein>
<reference evidence="1" key="2">
    <citation type="submission" date="2023-05" db="EMBL/GenBank/DDBJ databases">
        <authorList>
            <consortium name="Lawrence Berkeley National Laboratory"/>
            <person name="Steindorff A."/>
            <person name="Hensen N."/>
            <person name="Bonometti L."/>
            <person name="Westerberg I."/>
            <person name="Brannstrom I.O."/>
            <person name="Guillou S."/>
            <person name="Cros-Aarteil S."/>
            <person name="Calhoun S."/>
            <person name="Haridas S."/>
            <person name="Kuo A."/>
            <person name="Mondo S."/>
            <person name="Pangilinan J."/>
            <person name="Riley R."/>
            <person name="Labutti K."/>
            <person name="Andreopoulos B."/>
            <person name="Lipzen A."/>
            <person name="Chen C."/>
            <person name="Yanf M."/>
            <person name="Daum C."/>
            <person name="Ng V."/>
            <person name="Clum A."/>
            <person name="Ohm R."/>
            <person name="Martin F."/>
            <person name="Silar P."/>
            <person name="Natvig D."/>
            <person name="Lalanne C."/>
            <person name="Gautier V."/>
            <person name="Ament-Velasquez S.L."/>
            <person name="Kruys A."/>
            <person name="Hutchinson M.I."/>
            <person name="Powell A.J."/>
            <person name="Barry K."/>
            <person name="Miller A.N."/>
            <person name="Grigoriev I.V."/>
            <person name="Debuchy R."/>
            <person name="Gladieux P."/>
            <person name="Thoren M.H."/>
            <person name="Johannesson H."/>
        </authorList>
    </citation>
    <scope>NUCLEOTIDE SEQUENCE</scope>
    <source>
        <strain evidence="1">CBS 990.96</strain>
    </source>
</reference>